<dbReference type="SUPFAM" id="SSF47694">
    <property type="entry name" value="Cytochrome c oxidase subunit h"/>
    <property type="match status" value="1"/>
</dbReference>
<proteinExistence type="predicted"/>
<organism evidence="6 7">
    <name type="scientific">Folsomia candida</name>
    <name type="common">Springtail</name>
    <dbReference type="NCBI Taxonomy" id="158441"/>
    <lineage>
        <taxon>Eukaryota</taxon>
        <taxon>Metazoa</taxon>
        <taxon>Ecdysozoa</taxon>
        <taxon>Arthropoda</taxon>
        <taxon>Hexapoda</taxon>
        <taxon>Collembola</taxon>
        <taxon>Entomobryomorpha</taxon>
        <taxon>Isotomoidea</taxon>
        <taxon>Isotomidae</taxon>
        <taxon>Proisotominae</taxon>
        <taxon>Folsomia</taxon>
    </lineage>
</organism>
<reference evidence="6 7" key="1">
    <citation type="submission" date="2015-12" db="EMBL/GenBank/DDBJ databases">
        <title>The genome of Folsomia candida.</title>
        <authorList>
            <person name="Faddeeva A."/>
            <person name="Derks M.F."/>
            <person name="Anvar Y."/>
            <person name="Smit S."/>
            <person name="Van Straalen N."/>
            <person name="Roelofs D."/>
        </authorList>
    </citation>
    <scope>NUCLEOTIDE SEQUENCE [LARGE SCALE GENOMIC DNA]</scope>
    <source>
        <strain evidence="6 7">VU population</strain>
        <tissue evidence="6">Whole body</tissue>
    </source>
</reference>
<dbReference type="PANTHER" id="PTHR11387">
    <property type="entry name" value="CYTOCHROME C OXIDASE SUBUNIT 6B"/>
    <property type="match status" value="1"/>
</dbReference>
<evidence type="ECO:0000256" key="1">
    <source>
        <dbReference type="ARBA" id="ARBA00004173"/>
    </source>
</evidence>
<dbReference type="GO" id="GO:0005739">
    <property type="term" value="C:mitochondrion"/>
    <property type="evidence" value="ECO:0007669"/>
    <property type="project" value="UniProtKB-SubCell"/>
</dbReference>
<comment type="caution">
    <text evidence="6">The sequence shown here is derived from an EMBL/GenBank/DDBJ whole genome shotgun (WGS) entry which is preliminary data.</text>
</comment>
<dbReference type="InterPro" id="IPR048280">
    <property type="entry name" value="COX6B-like"/>
</dbReference>
<protein>
    <recommendedName>
        <fullName evidence="4">Cytochrome c oxidase subunit 6B1</fullName>
    </recommendedName>
    <alternativeName>
        <fullName evidence="5">Cytochrome c oxidase subunit VIb isoform 1</fullName>
    </alternativeName>
</protein>
<keyword evidence="7" id="KW-1185">Reference proteome</keyword>
<dbReference type="STRING" id="158441.A0A226DL91"/>
<dbReference type="EMBL" id="LNIX01000016">
    <property type="protein sequence ID" value="OXA45890.1"/>
    <property type="molecule type" value="Genomic_DNA"/>
</dbReference>
<accession>A0A226DL91</accession>
<evidence type="ECO:0000313" key="7">
    <source>
        <dbReference type="Proteomes" id="UP000198287"/>
    </source>
</evidence>
<dbReference type="OrthoDB" id="1107506at2759"/>
<gene>
    <name evidence="6" type="ORF">Fcan01_19389</name>
</gene>
<dbReference type="AlphaFoldDB" id="A0A226DL91"/>
<dbReference type="CDD" id="cd00926">
    <property type="entry name" value="Cyt_c_Oxidase_VIb"/>
    <property type="match status" value="1"/>
</dbReference>
<sequence>MSEEGAAAGGAAGDGGADVEEFVLETAPFDPRFPNQNQTKHCYTSFLDHKRCVKARGEEFAACEYFRRVYTSLCPNAWVAKWEEQIQAGTFPGNIYAIENFAFWTPFVPLSYLILGHWGGGVVVVPLFKPPKGHFCGVTLLLCFDEGHGLTMSLLSPTTHFHANVYGIGNPVLFSQEIFQYLTTVTISRDKIEDTFQRIAAVVDPADIDPHSIEYE</sequence>
<evidence type="ECO:0000256" key="3">
    <source>
        <dbReference type="ARBA" id="ARBA00023157"/>
    </source>
</evidence>
<dbReference type="Gene3D" id="1.10.10.140">
    <property type="entry name" value="Cytochrome c oxidase, subunit VIb"/>
    <property type="match status" value="1"/>
</dbReference>
<dbReference type="GO" id="GO:0045277">
    <property type="term" value="C:respiratory chain complex IV"/>
    <property type="evidence" value="ECO:0007669"/>
    <property type="project" value="InterPro"/>
</dbReference>
<comment type="subcellular location">
    <subcellularLocation>
        <location evidence="1">Mitochondrion</location>
    </subcellularLocation>
</comment>
<dbReference type="InterPro" id="IPR003213">
    <property type="entry name" value="Cyt_c_oxidase_su6B"/>
</dbReference>
<keyword evidence="3" id="KW-1015">Disulfide bond</keyword>
<name>A0A226DL91_FOLCA</name>
<dbReference type="InterPro" id="IPR036549">
    <property type="entry name" value="CX6/COA6-like_sf"/>
</dbReference>
<dbReference type="Pfam" id="PF02297">
    <property type="entry name" value="COX6B"/>
    <property type="match status" value="1"/>
</dbReference>
<evidence type="ECO:0000256" key="5">
    <source>
        <dbReference type="ARBA" id="ARBA00042114"/>
    </source>
</evidence>
<evidence type="ECO:0000256" key="2">
    <source>
        <dbReference type="ARBA" id="ARBA00023128"/>
    </source>
</evidence>
<evidence type="ECO:0000256" key="4">
    <source>
        <dbReference type="ARBA" id="ARBA00040060"/>
    </source>
</evidence>
<evidence type="ECO:0000313" key="6">
    <source>
        <dbReference type="EMBL" id="OXA45890.1"/>
    </source>
</evidence>
<dbReference type="PROSITE" id="PS51808">
    <property type="entry name" value="CHCH"/>
    <property type="match status" value="1"/>
</dbReference>
<dbReference type="Proteomes" id="UP000198287">
    <property type="component" value="Unassembled WGS sequence"/>
</dbReference>
<dbReference type="FunFam" id="1.10.10.140:FF:000001">
    <property type="entry name" value="Cytochrome c oxidase subunit 6B1"/>
    <property type="match status" value="1"/>
</dbReference>
<keyword evidence="2" id="KW-0496">Mitochondrion</keyword>